<dbReference type="SUPFAM" id="SSF48008">
    <property type="entry name" value="GntR ligand-binding domain-like"/>
    <property type="match status" value="1"/>
</dbReference>
<accession>A0A3P4B1V5</accession>
<dbReference type="Gene3D" id="1.20.120.530">
    <property type="entry name" value="GntR ligand-binding domain-like"/>
    <property type="match status" value="1"/>
</dbReference>
<dbReference type="Gene3D" id="1.10.10.10">
    <property type="entry name" value="Winged helix-like DNA-binding domain superfamily/Winged helix DNA-binding domain"/>
    <property type="match status" value="1"/>
</dbReference>
<dbReference type="OrthoDB" id="9799812at2"/>
<dbReference type="GO" id="GO:0003677">
    <property type="term" value="F:DNA binding"/>
    <property type="evidence" value="ECO:0007669"/>
    <property type="project" value="UniProtKB-KW"/>
</dbReference>
<dbReference type="GO" id="GO:0003700">
    <property type="term" value="F:DNA-binding transcription factor activity"/>
    <property type="evidence" value="ECO:0007669"/>
    <property type="project" value="InterPro"/>
</dbReference>
<evidence type="ECO:0000256" key="1">
    <source>
        <dbReference type="ARBA" id="ARBA00023015"/>
    </source>
</evidence>
<dbReference type="InterPro" id="IPR000524">
    <property type="entry name" value="Tscrpt_reg_HTH_GntR"/>
</dbReference>
<dbReference type="InterPro" id="IPR036388">
    <property type="entry name" value="WH-like_DNA-bd_sf"/>
</dbReference>
<organism evidence="5 6">
    <name type="scientific">Pigmentiphaga humi</name>
    <dbReference type="NCBI Taxonomy" id="2478468"/>
    <lineage>
        <taxon>Bacteria</taxon>
        <taxon>Pseudomonadati</taxon>
        <taxon>Pseudomonadota</taxon>
        <taxon>Betaproteobacteria</taxon>
        <taxon>Burkholderiales</taxon>
        <taxon>Alcaligenaceae</taxon>
        <taxon>Pigmentiphaga</taxon>
    </lineage>
</organism>
<reference evidence="5 6" key="1">
    <citation type="submission" date="2018-10" db="EMBL/GenBank/DDBJ databases">
        <authorList>
            <person name="Criscuolo A."/>
        </authorList>
    </citation>
    <scope>NUCLEOTIDE SEQUENCE [LARGE SCALE GENOMIC DNA]</scope>
    <source>
        <strain evidence="5">DnA1</strain>
    </source>
</reference>
<dbReference type="SUPFAM" id="SSF46785">
    <property type="entry name" value="Winged helix' DNA-binding domain"/>
    <property type="match status" value="1"/>
</dbReference>
<dbReference type="PROSITE" id="PS50949">
    <property type="entry name" value="HTH_GNTR"/>
    <property type="match status" value="1"/>
</dbReference>
<evidence type="ECO:0000313" key="5">
    <source>
        <dbReference type="EMBL" id="VCU69861.1"/>
    </source>
</evidence>
<dbReference type="SMART" id="SM00895">
    <property type="entry name" value="FCD"/>
    <property type="match status" value="1"/>
</dbReference>
<dbReference type="EMBL" id="UWPJ01000016">
    <property type="protein sequence ID" value="VCU69861.1"/>
    <property type="molecule type" value="Genomic_DNA"/>
</dbReference>
<dbReference type="InterPro" id="IPR008920">
    <property type="entry name" value="TF_FadR/GntR_C"/>
</dbReference>
<keyword evidence="1" id="KW-0805">Transcription regulation</keyword>
<dbReference type="PANTHER" id="PTHR43537">
    <property type="entry name" value="TRANSCRIPTIONAL REGULATOR, GNTR FAMILY"/>
    <property type="match status" value="1"/>
</dbReference>
<dbReference type="AlphaFoldDB" id="A0A3P4B1V5"/>
<evidence type="ECO:0000259" key="4">
    <source>
        <dbReference type="PROSITE" id="PS50949"/>
    </source>
</evidence>
<dbReference type="InterPro" id="IPR036390">
    <property type="entry name" value="WH_DNA-bd_sf"/>
</dbReference>
<evidence type="ECO:0000313" key="6">
    <source>
        <dbReference type="Proteomes" id="UP000277294"/>
    </source>
</evidence>
<keyword evidence="2" id="KW-0238">DNA-binding</keyword>
<proteinExistence type="predicted"/>
<dbReference type="Pfam" id="PF00392">
    <property type="entry name" value="GntR"/>
    <property type="match status" value="1"/>
</dbReference>
<gene>
    <name evidence="5" type="primary">csiR_8</name>
    <name evidence="5" type="ORF">PIGHUM_01926</name>
</gene>
<dbReference type="CDD" id="cd07377">
    <property type="entry name" value="WHTH_GntR"/>
    <property type="match status" value="1"/>
</dbReference>
<keyword evidence="6" id="KW-1185">Reference proteome</keyword>
<protein>
    <submittedName>
        <fullName evidence="5">HTH-type transcriptional repressor CsiR</fullName>
    </submittedName>
</protein>
<dbReference type="InterPro" id="IPR011711">
    <property type="entry name" value="GntR_C"/>
</dbReference>
<dbReference type="PANTHER" id="PTHR43537:SF24">
    <property type="entry name" value="GLUCONATE OPERON TRANSCRIPTIONAL REPRESSOR"/>
    <property type="match status" value="1"/>
</dbReference>
<dbReference type="Pfam" id="PF07729">
    <property type="entry name" value="FCD"/>
    <property type="match status" value="1"/>
</dbReference>
<name>A0A3P4B1V5_9BURK</name>
<feature type="domain" description="HTH gntR-type" evidence="4">
    <location>
        <begin position="28"/>
        <end position="95"/>
    </location>
</feature>
<keyword evidence="3" id="KW-0804">Transcription</keyword>
<dbReference type="RefSeq" id="WP_124079374.1">
    <property type="nucleotide sequence ID" value="NZ_UWPJ01000016.1"/>
</dbReference>
<evidence type="ECO:0000256" key="2">
    <source>
        <dbReference type="ARBA" id="ARBA00023125"/>
    </source>
</evidence>
<evidence type="ECO:0000256" key="3">
    <source>
        <dbReference type="ARBA" id="ARBA00023163"/>
    </source>
</evidence>
<dbReference type="PRINTS" id="PR00035">
    <property type="entry name" value="HTHGNTR"/>
</dbReference>
<dbReference type="SMART" id="SM00345">
    <property type="entry name" value="HTH_GNTR"/>
    <property type="match status" value="1"/>
</dbReference>
<dbReference type="Proteomes" id="UP000277294">
    <property type="component" value="Unassembled WGS sequence"/>
</dbReference>
<sequence length="242" mass="26920">MHPPTSSPPATPAISPDIFSLSDLASRAPSVQQAYAHVRDGIMSGKFPEGARVTEKEVSEALGLSRTPVREGLRLLVADGFLVLRPNAGATVRAWSDQEIRDLYAARILIESELAALAATRMSADTLAELREIEDEMESRGPDTSAANLDRISALNRTFHARIYDSAGNARLRTMRAKAVDIKIILRTRRSYDRDRLARTFQHHRELIDAFTARDPEWARAAMHCHLRSAQFALLERQEHGG</sequence>